<dbReference type="AlphaFoldDB" id="A0A0A9HUY6"/>
<reference evidence="1" key="2">
    <citation type="journal article" date="2015" name="Data Brief">
        <title>Shoot transcriptome of the giant reed, Arundo donax.</title>
        <authorList>
            <person name="Barrero R.A."/>
            <person name="Guerrero F.D."/>
            <person name="Moolhuijzen P."/>
            <person name="Goolsby J.A."/>
            <person name="Tidwell J."/>
            <person name="Bellgard S.E."/>
            <person name="Bellgard M.I."/>
        </authorList>
    </citation>
    <scope>NUCLEOTIDE SEQUENCE</scope>
    <source>
        <tissue evidence="1">Shoot tissue taken approximately 20 cm above the soil surface</tissue>
    </source>
</reference>
<name>A0A0A9HUY6_ARUDO</name>
<sequence>MLLLAGLLEGEFKNHAGPSQALTVASHQRDPFARLIDQRPHSLHWWPQLGLQQTKKSVIPSSPLAVACTRTREEELW</sequence>
<reference evidence="1" key="1">
    <citation type="submission" date="2014-09" db="EMBL/GenBank/DDBJ databases">
        <authorList>
            <person name="Magalhaes I.L.F."/>
            <person name="Oliveira U."/>
            <person name="Santos F.R."/>
            <person name="Vidigal T.H.D.A."/>
            <person name="Brescovit A.D."/>
            <person name="Santos A.J."/>
        </authorList>
    </citation>
    <scope>NUCLEOTIDE SEQUENCE</scope>
    <source>
        <tissue evidence="1">Shoot tissue taken approximately 20 cm above the soil surface</tissue>
    </source>
</reference>
<dbReference type="EMBL" id="GBRH01159225">
    <property type="protein sequence ID" value="JAE38671.1"/>
    <property type="molecule type" value="Transcribed_RNA"/>
</dbReference>
<protein>
    <submittedName>
        <fullName evidence="1">Umc1300</fullName>
    </submittedName>
</protein>
<evidence type="ECO:0000313" key="1">
    <source>
        <dbReference type="EMBL" id="JAE38671.1"/>
    </source>
</evidence>
<proteinExistence type="predicted"/>
<accession>A0A0A9HUY6</accession>
<organism evidence="1">
    <name type="scientific">Arundo donax</name>
    <name type="common">Giant reed</name>
    <name type="synonym">Donax arundinaceus</name>
    <dbReference type="NCBI Taxonomy" id="35708"/>
    <lineage>
        <taxon>Eukaryota</taxon>
        <taxon>Viridiplantae</taxon>
        <taxon>Streptophyta</taxon>
        <taxon>Embryophyta</taxon>
        <taxon>Tracheophyta</taxon>
        <taxon>Spermatophyta</taxon>
        <taxon>Magnoliopsida</taxon>
        <taxon>Liliopsida</taxon>
        <taxon>Poales</taxon>
        <taxon>Poaceae</taxon>
        <taxon>PACMAD clade</taxon>
        <taxon>Arundinoideae</taxon>
        <taxon>Arundineae</taxon>
        <taxon>Arundo</taxon>
    </lineage>
</organism>